<evidence type="ECO:0000313" key="9">
    <source>
        <dbReference type="EMBL" id="KAJ8562610.1"/>
    </source>
</evidence>
<dbReference type="Pfam" id="PF03514">
    <property type="entry name" value="GRAS"/>
    <property type="match status" value="1"/>
</dbReference>
<dbReference type="CDD" id="cd12330">
    <property type="entry name" value="RRM2_Hrp1p"/>
    <property type="match status" value="1"/>
</dbReference>
<keyword evidence="1" id="KW-0677">Repeat</keyword>
<dbReference type="Pfam" id="PF00076">
    <property type="entry name" value="RRM_1"/>
    <property type="match status" value="1"/>
</dbReference>
<reference evidence="10" key="1">
    <citation type="journal article" date="2023" name="Proc. Natl. Acad. Sci. U.S.A.">
        <title>Genomic and structural basis for evolution of tropane alkaloid biosynthesis.</title>
        <authorList>
            <person name="Wanga Y.-J."/>
            <person name="Taina T."/>
            <person name="Yua J.-Y."/>
            <person name="Lia J."/>
            <person name="Xua B."/>
            <person name="Chenc J."/>
            <person name="D'Auriad J.C."/>
            <person name="Huanga J.-P."/>
            <person name="Huanga S.-X."/>
        </authorList>
    </citation>
    <scope>NUCLEOTIDE SEQUENCE [LARGE SCALE GENOMIC DNA]</scope>
    <source>
        <strain evidence="10">cv. KIB-2019</strain>
    </source>
</reference>
<dbReference type="GO" id="GO:0003729">
    <property type="term" value="F:mRNA binding"/>
    <property type="evidence" value="ECO:0007669"/>
    <property type="project" value="TreeGrafter"/>
</dbReference>
<dbReference type="PROSITE" id="PS50102">
    <property type="entry name" value="RRM"/>
    <property type="match status" value="2"/>
</dbReference>
<feature type="domain" description="RRM" evidence="8">
    <location>
        <begin position="89"/>
        <end position="165"/>
    </location>
</feature>
<gene>
    <name evidence="9" type="ORF">K7X08_031062</name>
</gene>
<comment type="similarity">
    <text evidence="6">Belongs to the GRAS family.</text>
</comment>
<protein>
    <recommendedName>
        <fullName evidence="8">RRM domain-containing protein</fullName>
    </recommendedName>
</protein>
<evidence type="ECO:0000256" key="2">
    <source>
        <dbReference type="ARBA" id="ARBA00022884"/>
    </source>
</evidence>
<evidence type="ECO:0000259" key="8">
    <source>
        <dbReference type="PROSITE" id="PS50102"/>
    </source>
</evidence>
<evidence type="ECO:0000256" key="1">
    <source>
        <dbReference type="ARBA" id="ARBA00022737"/>
    </source>
</evidence>
<dbReference type="OrthoDB" id="1875751at2759"/>
<proteinExistence type="inferred from homology"/>
<accession>A0A9Q1RLU9</accession>
<evidence type="ECO:0000256" key="4">
    <source>
        <dbReference type="ARBA" id="ARBA00023163"/>
    </source>
</evidence>
<dbReference type="InterPro" id="IPR035979">
    <property type="entry name" value="RBD_domain_sf"/>
</dbReference>
<organism evidence="9 10">
    <name type="scientific">Anisodus acutangulus</name>
    <dbReference type="NCBI Taxonomy" id="402998"/>
    <lineage>
        <taxon>Eukaryota</taxon>
        <taxon>Viridiplantae</taxon>
        <taxon>Streptophyta</taxon>
        <taxon>Embryophyta</taxon>
        <taxon>Tracheophyta</taxon>
        <taxon>Spermatophyta</taxon>
        <taxon>Magnoliopsida</taxon>
        <taxon>eudicotyledons</taxon>
        <taxon>Gunneridae</taxon>
        <taxon>Pentapetalae</taxon>
        <taxon>asterids</taxon>
        <taxon>lamiids</taxon>
        <taxon>Solanales</taxon>
        <taxon>Solanaceae</taxon>
        <taxon>Solanoideae</taxon>
        <taxon>Hyoscyameae</taxon>
        <taxon>Anisodus</taxon>
    </lineage>
</organism>
<evidence type="ECO:0000256" key="6">
    <source>
        <dbReference type="PROSITE-ProRule" id="PRU01191"/>
    </source>
</evidence>
<dbReference type="GO" id="GO:0006417">
    <property type="term" value="P:regulation of translation"/>
    <property type="evidence" value="ECO:0007669"/>
    <property type="project" value="TreeGrafter"/>
</dbReference>
<evidence type="ECO:0000256" key="3">
    <source>
        <dbReference type="ARBA" id="ARBA00023015"/>
    </source>
</evidence>
<dbReference type="AlphaFoldDB" id="A0A9Q1RLU9"/>
<dbReference type="PROSITE" id="PS50985">
    <property type="entry name" value="GRAS"/>
    <property type="match status" value="1"/>
</dbReference>
<dbReference type="CDD" id="cd12325">
    <property type="entry name" value="RRM1_hnRNPA_hnRNPD_like"/>
    <property type="match status" value="1"/>
</dbReference>
<dbReference type="EMBL" id="JAJAGQ010000005">
    <property type="protein sequence ID" value="KAJ8562610.1"/>
    <property type="molecule type" value="Genomic_DNA"/>
</dbReference>
<dbReference type="PANTHER" id="PTHR48032:SF1">
    <property type="entry name" value="RNA-BINDING (RRM_RBD_RNP MOTIFS) FAMILY PROTEIN"/>
    <property type="match status" value="1"/>
</dbReference>
<name>A0A9Q1RLU9_9SOLA</name>
<evidence type="ECO:0000313" key="10">
    <source>
        <dbReference type="Proteomes" id="UP001152561"/>
    </source>
</evidence>
<dbReference type="Gene3D" id="3.30.70.330">
    <property type="match status" value="2"/>
</dbReference>
<sequence length="539" mass="58816">MFESIDAARPRDDMQRISAEENCIARDFVNIIACEGAERVERHELFGKWRSRLVMAGFTPCLLSPLVGETIKDMLKEYSPNYREEMESGKVFVGGISWDTNDDRLREYFQVFGDVVEAVIMKDRTTGRARGFGFVVFADPSIAEKVVKEKHIIDGRTVEAKKAVPRDDQHVTRTNRSIQGSPGPARTKKIFVGGLASSVTESDFKNYFDQFGTITDVMVLYDHNTQRPRGFGFITYDSEEAVDKVLYKTFHELNCKRVEVKRAVPKELSPGPTQSQLGKYNHGMNRVNNFLNAYAQGRYSPIPVGDNGYSLFSPADYDMGTEIDSRLSSSYGGSGKFSSVIGYGRNFNSFQNEKSNGYNVPVGYRPGRVSNGSMINVTGQNMWGNENLNYSTDYANTSAFVGCRSGNTGLSGSFGGLGTTWGSALISGRGGGNCSFGDDNITFSGVENGFAVGAGYGQNARSNVDAKSSYASTQGVRAKDFGDFYGTVSGSIYEDSTWCASSPELDSSGALSYGLESADPLNYVGGYSVANRSTRGIAA</sequence>
<feature type="region of interest" description="Disordered" evidence="7">
    <location>
        <begin position="163"/>
        <end position="185"/>
    </location>
</feature>
<feature type="domain" description="RRM" evidence="8">
    <location>
        <begin position="188"/>
        <end position="265"/>
    </location>
</feature>
<dbReference type="FunFam" id="3.30.70.330:FF:000051">
    <property type="entry name" value="Heterogeneous nuclear ribonucleoprotein 1"/>
    <property type="match status" value="1"/>
</dbReference>
<dbReference type="SUPFAM" id="SSF54928">
    <property type="entry name" value="RNA-binding domain, RBD"/>
    <property type="match status" value="2"/>
</dbReference>
<dbReference type="Proteomes" id="UP001152561">
    <property type="component" value="Unassembled WGS sequence"/>
</dbReference>
<dbReference type="SMART" id="SM00360">
    <property type="entry name" value="RRM"/>
    <property type="match status" value="2"/>
</dbReference>
<dbReference type="PANTHER" id="PTHR48032">
    <property type="entry name" value="RNA-BINDING PROTEIN MUSASHI HOMOLOG RBP6"/>
    <property type="match status" value="1"/>
</dbReference>
<dbReference type="InterPro" id="IPR005202">
    <property type="entry name" value="TF_GRAS"/>
</dbReference>
<evidence type="ECO:0000256" key="5">
    <source>
        <dbReference type="PROSITE-ProRule" id="PRU00176"/>
    </source>
</evidence>
<evidence type="ECO:0000256" key="7">
    <source>
        <dbReference type="SAM" id="MobiDB-lite"/>
    </source>
</evidence>
<keyword evidence="2 5" id="KW-0694">RNA-binding</keyword>
<feature type="region of interest" description="SAW" evidence="6">
    <location>
        <begin position="33"/>
        <end position="110"/>
    </location>
</feature>
<dbReference type="FunFam" id="3.30.70.330:FF:000102">
    <property type="entry name" value="Heterogeneous nuclear ribonucleoprotein 1"/>
    <property type="match status" value="1"/>
</dbReference>
<dbReference type="InterPro" id="IPR000504">
    <property type="entry name" value="RRM_dom"/>
</dbReference>
<keyword evidence="4" id="KW-0804">Transcription</keyword>
<dbReference type="InterPro" id="IPR012677">
    <property type="entry name" value="Nucleotide-bd_a/b_plait_sf"/>
</dbReference>
<comment type="caution">
    <text evidence="6">Lacks conserved residue(s) required for the propagation of feature annotation.</text>
</comment>
<comment type="caution">
    <text evidence="9">The sequence shown here is derived from an EMBL/GenBank/DDBJ whole genome shotgun (WGS) entry which is preliminary data.</text>
</comment>
<keyword evidence="10" id="KW-1185">Reference proteome</keyword>
<keyword evidence="3" id="KW-0805">Transcription regulation</keyword>